<keyword evidence="3" id="KW-1185">Reference proteome</keyword>
<name>D5UTX6_TSUPD</name>
<evidence type="ECO:0000313" key="3">
    <source>
        <dbReference type="Proteomes" id="UP000001213"/>
    </source>
</evidence>
<feature type="region of interest" description="Disordered" evidence="1">
    <location>
        <begin position="214"/>
        <end position="252"/>
    </location>
</feature>
<dbReference type="EMBL" id="CP001966">
    <property type="protein sequence ID" value="ADG77480.1"/>
    <property type="molecule type" value="Genomic_DNA"/>
</dbReference>
<gene>
    <name evidence="2" type="ordered locus">Tpau_0845</name>
</gene>
<dbReference type="STRING" id="521096.Tpau_0845"/>
<organism evidence="2 3">
    <name type="scientific">Tsukamurella paurometabola (strain ATCC 8368 / DSM 20162 / CCUG 35730 / CIP 100753 / JCM 10117 / KCTC 9821 / NBRC 16120 / NCIMB 702349 / NCTC 13040)</name>
    <name type="common">Corynebacterium paurometabolum</name>
    <dbReference type="NCBI Taxonomy" id="521096"/>
    <lineage>
        <taxon>Bacteria</taxon>
        <taxon>Bacillati</taxon>
        <taxon>Actinomycetota</taxon>
        <taxon>Actinomycetes</taxon>
        <taxon>Mycobacteriales</taxon>
        <taxon>Tsukamurellaceae</taxon>
        <taxon>Tsukamurella</taxon>
    </lineage>
</organism>
<dbReference type="InterPro" id="IPR053847">
    <property type="entry name" value="DUF6928"/>
</dbReference>
<dbReference type="RefSeq" id="WP_013125521.1">
    <property type="nucleotide sequence ID" value="NC_014158.1"/>
</dbReference>
<dbReference type="eggNOG" id="ENOG5031CVH">
    <property type="taxonomic scope" value="Bacteria"/>
</dbReference>
<sequence length="252" mass="26896">MGARAATIWFIDVAEPKGILAIAGRPDEAASRAIAERVLGGPVAGRPESLARAADPLPGHVYVGAYGGLTVVAHEGLRVTKPSELAASWWELVPAGRSFLLIADPDRAIGGFGIHTGADVRRSFAAHPLDILEDEGLPELFEGSFWAGEHPLTYAAGVQPDPRALPFHPMEFAEQANRELLGFRFTHPLEPTDLDPARIQVIDFVPASAVAEAPVQQAAPAPGPDGAPHTPQPENEQSQDDERGRVRSFFGF</sequence>
<reference evidence="3" key="1">
    <citation type="submission" date="2010-03" db="EMBL/GenBank/DDBJ databases">
        <title>The complete chromosome of Tsukamurella paurometabola DSM 20162.</title>
        <authorList>
            <consortium name="US DOE Joint Genome Institute (JGI-PGF)"/>
            <person name="Lucas S."/>
            <person name="Copeland A."/>
            <person name="Lapidus A."/>
            <person name="Glavina del Rio T."/>
            <person name="Dalin E."/>
            <person name="Tice H."/>
            <person name="Bruce D."/>
            <person name="Goodwin L."/>
            <person name="Pitluck S."/>
            <person name="Kyrpides N."/>
            <person name="Mavromatis K."/>
            <person name="Ivanova N."/>
            <person name="Mikhailova N."/>
            <person name="Munk A.C."/>
            <person name="Brettin T."/>
            <person name="Detter J.C."/>
            <person name="Tapia R."/>
            <person name="Han C."/>
            <person name="Larimer F."/>
            <person name="Land M."/>
            <person name="Hauser L."/>
            <person name="Markowitz V."/>
            <person name="Cheng J.-F."/>
            <person name="Hugenholtz P."/>
            <person name="Woyke T."/>
            <person name="Wu D."/>
            <person name="Jando M."/>
            <person name="Brambilla E."/>
            <person name="Klenk H.-P."/>
            <person name="Eisen J.A."/>
        </authorList>
    </citation>
    <scope>NUCLEOTIDE SEQUENCE [LARGE SCALE GENOMIC DNA]</scope>
    <source>
        <strain evidence="3">ATCC 8368 / DSM 20162 / CCUG 35730 / CIP 100753 / JCM 10117 / KCTC 9821 / NBRC 16120 / NCIMB 702349 / NCTC 13040</strain>
    </source>
</reference>
<proteinExistence type="predicted"/>
<feature type="compositionally biased region" description="Low complexity" evidence="1">
    <location>
        <begin position="214"/>
        <end position="228"/>
    </location>
</feature>
<dbReference type="Pfam" id="PF21997">
    <property type="entry name" value="DUF6928"/>
    <property type="match status" value="1"/>
</dbReference>
<protein>
    <submittedName>
        <fullName evidence="2">Uncharacterized protein</fullName>
    </submittedName>
</protein>
<evidence type="ECO:0000313" key="2">
    <source>
        <dbReference type="EMBL" id="ADG77480.1"/>
    </source>
</evidence>
<accession>D5UTX6</accession>
<evidence type="ECO:0000256" key="1">
    <source>
        <dbReference type="SAM" id="MobiDB-lite"/>
    </source>
</evidence>
<dbReference type="HOGENOM" id="CLU_062995_0_0_11"/>
<dbReference type="Proteomes" id="UP000001213">
    <property type="component" value="Chromosome"/>
</dbReference>
<reference evidence="2 3" key="2">
    <citation type="journal article" date="2011" name="Stand. Genomic Sci.">
        <title>Complete genome sequence of Tsukamurella paurometabola type strain (no. 33).</title>
        <authorList>
            <person name="Munk A.C."/>
            <person name="Lapidus A."/>
            <person name="Lucas S."/>
            <person name="Nolan M."/>
            <person name="Tice H."/>
            <person name="Cheng J.F."/>
            <person name="Del Rio T.G."/>
            <person name="Goodwin L."/>
            <person name="Pitluck S."/>
            <person name="Liolios K."/>
            <person name="Huntemann M."/>
            <person name="Ivanova N."/>
            <person name="Mavromatis K."/>
            <person name="Mikhailova N."/>
            <person name="Pati A."/>
            <person name="Chen A."/>
            <person name="Palaniappan K."/>
            <person name="Tapia R."/>
            <person name="Han C."/>
            <person name="Land M."/>
            <person name="Hauser L."/>
            <person name="Chang Y.J."/>
            <person name="Jeffries C.D."/>
            <person name="Brettin T."/>
            <person name="Yasawong M."/>
            <person name="Brambilla E.M."/>
            <person name="Rohde M."/>
            <person name="Sikorski J."/>
            <person name="Goker M."/>
            <person name="Detter J.C."/>
            <person name="Woyke T."/>
            <person name="Bristow J."/>
            <person name="Eisen J.A."/>
            <person name="Markowitz V."/>
            <person name="Hugenholtz P."/>
            <person name="Kyrpides N.C."/>
            <person name="Klenk H.P."/>
        </authorList>
    </citation>
    <scope>NUCLEOTIDE SEQUENCE [LARGE SCALE GENOMIC DNA]</scope>
    <source>
        <strain evidence="3">ATCC 8368 / DSM 20162 / CCUG 35730 / CIP 100753 / JCM 10117 / KCTC 9821 / NBRC 16120 / NCIMB 702349 / NCTC 13040</strain>
    </source>
</reference>
<dbReference type="KEGG" id="tpr:Tpau_0845"/>
<dbReference type="AlphaFoldDB" id="D5UTX6"/>